<evidence type="ECO:0000313" key="6">
    <source>
        <dbReference type="EMBL" id="AWX69690.1"/>
    </source>
</evidence>
<dbReference type="InterPro" id="IPR050090">
    <property type="entry name" value="Tyrosine_recombinase_XerCD"/>
</dbReference>
<accession>A0A2Z4NDQ7</accession>
<dbReference type="InterPro" id="IPR011010">
    <property type="entry name" value="DNA_brk_join_enz"/>
</dbReference>
<dbReference type="RefSeq" id="WP_033178925.1">
    <property type="nucleotide sequence ID" value="NZ_CP030140.1"/>
</dbReference>
<dbReference type="Pfam" id="PF00589">
    <property type="entry name" value="Phage_integrase"/>
    <property type="match status" value="1"/>
</dbReference>
<reference evidence="7" key="1">
    <citation type="submission" date="2018-06" db="EMBL/GenBank/DDBJ databases">
        <title>Complete genome sequences of Mycoplasma anatis, M. anseris and M. cloacale type strains.</title>
        <authorList>
            <person name="Grozner D."/>
            <person name="Forro B."/>
            <person name="Sulyok K.M."/>
            <person name="Marton S."/>
            <person name="Kreizinger Z."/>
            <person name="Banyai K."/>
            <person name="Gyuranecz M."/>
        </authorList>
    </citation>
    <scope>NUCLEOTIDE SEQUENCE [LARGE SCALE GENOMIC DNA]</scope>
    <source>
        <strain evidence="7">ATCC 49234</strain>
    </source>
</reference>
<dbReference type="InterPro" id="IPR013762">
    <property type="entry name" value="Integrase-like_cat_sf"/>
</dbReference>
<dbReference type="Gene3D" id="1.10.443.10">
    <property type="entry name" value="Intergrase catalytic core"/>
    <property type="match status" value="1"/>
</dbReference>
<dbReference type="GO" id="GO:0006310">
    <property type="term" value="P:DNA recombination"/>
    <property type="evidence" value="ECO:0007669"/>
    <property type="project" value="UniProtKB-KW"/>
</dbReference>
<name>A0A2Z4NDQ7_9BACT</name>
<keyword evidence="7" id="KW-1185">Reference proteome</keyword>
<protein>
    <recommendedName>
        <fullName evidence="5">Tyr recombinase domain-containing protein</fullName>
    </recommendedName>
</protein>
<dbReference type="Proteomes" id="UP000250218">
    <property type="component" value="Chromosome"/>
</dbReference>
<dbReference type="GO" id="GO:0003677">
    <property type="term" value="F:DNA binding"/>
    <property type="evidence" value="ECO:0007669"/>
    <property type="project" value="UniProtKB-KW"/>
</dbReference>
<dbReference type="AlphaFoldDB" id="A0A2Z4NDQ7"/>
<dbReference type="KEGG" id="mane:DP065_02965"/>
<comment type="similarity">
    <text evidence="1">Belongs to the 'phage' integrase family.</text>
</comment>
<dbReference type="SUPFAM" id="SSF56349">
    <property type="entry name" value="DNA breaking-rejoining enzymes"/>
    <property type="match status" value="1"/>
</dbReference>
<evidence type="ECO:0000256" key="4">
    <source>
        <dbReference type="SAM" id="Coils"/>
    </source>
</evidence>
<gene>
    <name evidence="6" type="ORF">DP065_02965</name>
</gene>
<evidence type="ECO:0000313" key="7">
    <source>
        <dbReference type="Proteomes" id="UP000250218"/>
    </source>
</evidence>
<proteinExistence type="inferred from homology"/>
<keyword evidence="2" id="KW-0238">DNA-binding</keyword>
<dbReference type="InterPro" id="IPR002104">
    <property type="entry name" value="Integrase_catalytic"/>
</dbReference>
<dbReference type="GO" id="GO:0015074">
    <property type="term" value="P:DNA integration"/>
    <property type="evidence" value="ECO:0007669"/>
    <property type="project" value="InterPro"/>
</dbReference>
<keyword evidence="4" id="KW-0175">Coiled coil</keyword>
<dbReference type="PROSITE" id="PS51898">
    <property type="entry name" value="TYR_RECOMBINASE"/>
    <property type="match status" value="1"/>
</dbReference>
<sequence>MEVLKWLDEFNKYKLNQGKTKAHVNSFGVALRKVDFKIFSYEEINEAINKLNLNNSTKNTYLIRIKAFLKFCFKNGFIKKFDLTEIITFKQVLKINKHISNDKMTELINLLNTFDKKQSLFTVYFHIIKANGLRMGEIYNLPWDLIKSKVSQALENNEANDIIIEFFPLKGNNKRLCIIPAYLFQAIKRNENKVLTRIALKSRFDKFAQYIKTQDDFWKEVNFTTHKLRKYFITQGLNKNISVERIAQITGHKNVGTILKHYYTRDDKEIANLINVINNNDTAKEKDNEIENLKQKLIILEQAAETFLNLVQMKQLKEFNNEKQEN</sequence>
<dbReference type="EMBL" id="CP030140">
    <property type="protein sequence ID" value="AWX69690.1"/>
    <property type="molecule type" value="Genomic_DNA"/>
</dbReference>
<dbReference type="PANTHER" id="PTHR30349">
    <property type="entry name" value="PHAGE INTEGRASE-RELATED"/>
    <property type="match status" value="1"/>
</dbReference>
<feature type="domain" description="Tyr recombinase" evidence="5">
    <location>
        <begin position="94"/>
        <end position="275"/>
    </location>
</feature>
<dbReference type="PANTHER" id="PTHR30349:SF41">
    <property type="entry name" value="INTEGRASE_RECOMBINASE PROTEIN MJ0367-RELATED"/>
    <property type="match status" value="1"/>
</dbReference>
<evidence type="ECO:0000259" key="5">
    <source>
        <dbReference type="PROSITE" id="PS51898"/>
    </source>
</evidence>
<feature type="coiled-coil region" evidence="4">
    <location>
        <begin position="276"/>
        <end position="310"/>
    </location>
</feature>
<keyword evidence="3" id="KW-0233">DNA recombination</keyword>
<evidence type="ECO:0000256" key="1">
    <source>
        <dbReference type="ARBA" id="ARBA00008857"/>
    </source>
</evidence>
<evidence type="ECO:0000256" key="2">
    <source>
        <dbReference type="ARBA" id="ARBA00023125"/>
    </source>
</evidence>
<evidence type="ECO:0000256" key="3">
    <source>
        <dbReference type="ARBA" id="ARBA00023172"/>
    </source>
</evidence>
<organism evidence="6 7">
    <name type="scientific">[Mycoplasma] anseris</name>
    <dbReference type="NCBI Taxonomy" id="92400"/>
    <lineage>
        <taxon>Bacteria</taxon>
        <taxon>Bacillati</taxon>
        <taxon>Mycoplasmatota</taxon>
        <taxon>Mycoplasmoidales</taxon>
        <taxon>Metamycoplasmataceae</taxon>
        <taxon>Metamycoplasma</taxon>
    </lineage>
</organism>